<proteinExistence type="predicted"/>
<dbReference type="Proteomes" id="UP001234989">
    <property type="component" value="Chromosome 11"/>
</dbReference>
<accession>A0AAF0ZZU7</accession>
<dbReference type="AlphaFoldDB" id="A0AAF0ZZU7"/>
<evidence type="ECO:0000313" key="2">
    <source>
        <dbReference type="Proteomes" id="UP001234989"/>
    </source>
</evidence>
<sequence>MTFCLSIIAPVSCKDIMKKNVEQGEIPQHQVHERNHQINMRQKGYVKRWCPIQKVFIMDRTGDNHGAIQAGSNDREGHRGPSLGLGAYWLGFTEATTARKGLRGLMPEPDGFFLASTSLPTAHVVVHDPWSTIFELGVNPWAGRRTVVPFTICEPCRGSPIFFWCSGLISPEVLQYLPLGTFVLE</sequence>
<gene>
    <name evidence="1" type="ORF">MTR67_048244</name>
</gene>
<protein>
    <submittedName>
        <fullName evidence="1">Uncharacterized protein</fullName>
    </submittedName>
</protein>
<name>A0AAF0ZZU7_SOLVR</name>
<reference evidence="1" key="1">
    <citation type="submission" date="2023-08" db="EMBL/GenBank/DDBJ databases">
        <title>A de novo genome assembly of Solanum verrucosum Schlechtendal, a Mexican diploid species geographically isolated from the other diploid A-genome species in potato relatives.</title>
        <authorList>
            <person name="Hosaka K."/>
        </authorList>
    </citation>
    <scope>NUCLEOTIDE SEQUENCE</scope>
    <source>
        <tissue evidence="1">Young leaves</tissue>
    </source>
</reference>
<keyword evidence="2" id="KW-1185">Reference proteome</keyword>
<dbReference type="EMBL" id="CP133622">
    <property type="protein sequence ID" value="WMV54859.1"/>
    <property type="molecule type" value="Genomic_DNA"/>
</dbReference>
<organism evidence="1 2">
    <name type="scientific">Solanum verrucosum</name>
    <dbReference type="NCBI Taxonomy" id="315347"/>
    <lineage>
        <taxon>Eukaryota</taxon>
        <taxon>Viridiplantae</taxon>
        <taxon>Streptophyta</taxon>
        <taxon>Embryophyta</taxon>
        <taxon>Tracheophyta</taxon>
        <taxon>Spermatophyta</taxon>
        <taxon>Magnoliopsida</taxon>
        <taxon>eudicotyledons</taxon>
        <taxon>Gunneridae</taxon>
        <taxon>Pentapetalae</taxon>
        <taxon>asterids</taxon>
        <taxon>lamiids</taxon>
        <taxon>Solanales</taxon>
        <taxon>Solanaceae</taxon>
        <taxon>Solanoideae</taxon>
        <taxon>Solaneae</taxon>
        <taxon>Solanum</taxon>
    </lineage>
</organism>
<evidence type="ECO:0000313" key="1">
    <source>
        <dbReference type="EMBL" id="WMV54859.1"/>
    </source>
</evidence>